<dbReference type="AlphaFoldDB" id="A0ABD5ZLB8"/>
<feature type="transmembrane region" description="Helical" evidence="1">
    <location>
        <begin position="253"/>
        <end position="275"/>
    </location>
</feature>
<feature type="transmembrane region" description="Helical" evidence="1">
    <location>
        <begin position="101"/>
        <end position="121"/>
    </location>
</feature>
<keyword evidence="1" id="KW-0812">Transmembrane</keyword>
<evidence type="ECO:0000313" key="3">
    <source>
        <dbReference type="Proteomes" id="UP001596398"/>
    </source>
</evidence>
<accession>A0ABD5ZLB8</accession>
<sequence length="312" mass="31015">MFVGHGLVAFALAAAAARSLGWSRERSLSVGVVAGLFGLAPDVDMAYALVGLVGAEGAMDAAAGFWSASTRVHRAVTHSFLVGGVAALAAGALAARGPVRLAGALVLCGLVAAAGLATGALAVGVTALFVLAVAAIAALGVRLGFGPRAVAAAAAVGLLTHPPGDLLTGEPPAFLYPLDATLVGARPEPFADATLNLLAPLYLELATFWLALVAYLWVADGLPALGTHLRWRAALGLGFAGLAVVAPPPTLGVSYHFVFPLVGVGVVAAAPLPLVEATSLGDLRERPLAVVATGLAAVTLGAVAYTGTYLLL</sequence>
<dbReference type="Proteomes" id="UP001596398">
    <property type="component" value="Unassembled WGS sequence"/>
</dbReference>
<protein>
    <submittedName>
        <fullName evidence="2">Metal-dependent hydrolase</fullName>
    </submittedName>
</protein>
<keyword evidence="3" id="KW-1185">Reference proteome</keyword>
<proteinExistence type="predicted"/>
<feature type="transmembrane region" description="Helical" evidence="1">
    <location>
        <begin position="229"/>
        <end position="247"/>
    </location>
</feature>
<dbReference type="EMBL" id="JBHTAP010000001">
    <property type="protein sequence ID" value="MFC7234043.1"/>
    <property type="molecule type" value="Genomic_DNA"/>
</dbReference>
<feature type="transmembrane region" description="Helical" evidence="1">
    <location>
        <begin position="197"/>
        <end position="217"/>
    </location>
</feature>
<feature type="transmembrane region" description="Helical" evidence="1">
    <location>
        <begin position="75"/>
        <end position="95"/>
    </location>
</feature>
<evidence type="ECO:0000256" key="1">
    <source>
        <dbReference type="SAM" id="Phobius"/>
    </source>
</evidence>
<feature type="transmembrane region" description="Helical" evidence="1">
    <location>
        <begin position="45"/>
        <end position="68"/>
    </location>
</feature>
<dbReference type="RefSeq" id="WP_276235039.1">
    <property type="nucleotide sequence ID" value="NZ_CP119802.1"/>
</dbReference>
<evidence type="ECO:0000313" key="2">
    <source>
        <dbReference type="EMBL" id="MFC7234043.1"/>
    </source>
</evidence>
<dbReference type="GO" id="GO:0016787">
    <property type="term" value="F:hydrolase activity"/>
    <property type="evidence" value="ECO:0007669"/>
    <property type="project" value="UniProtKB-KW"/>
</dbReference>
<organism evidence="2 3">
    <name type="scientific">Halosegnis marinus</name>
    <dbReference type="NCBI Taxonomy" id="3034023"/>
    <lineage>
        <taxon>Archaea</taxon>
        <taxon>Methanobacteriati</taxon>
        <taxon>Methanobacteriota</taxon>
        <taxon>Stenosarchaea group</taxon>
        <taxon>Halobacteria</taxon>
        <taxon>Halobacteriales</taxon>
        <taxon>Natronomonadaceae</taxon>
        <taxon>Halosegnis</taxon>
    </lineage>
</organism>
<gene>
    <name evidence="2" type="ORF">ACFQJ4_01805</name>
</gene>
<keyword evidence="1" id="KW-1133">Transmembrane helix</keyword>
<keyword evidence="1" id="KW-0472">Membrane</keyword>
<reference evidence="2 3" key="1">
    <citation type="journal article" date="2019" name="Int. J. Syst. Evol. Microbiol.">
        <title>The Global Catalogue of Microorganisms (GCM) 10K type strain sequencing project: providing services to taxonomists for standard genome sequencing and annotation.</title>
        <authorList>
            <consortium name="The Broad Institute Genomics Platform"/>
            <consortium name="The Broad Institute Genome Sequencing Center for Infectious Disease"/>
            <person name="Wu L."/>
            <person name="Ma J."/>
        </authorList>
    </citation>
    <scope>NUCLEOTIDE SEQUENCE [LARGE SCALE GENOMIC DNA]</scope>
    <source>
        <strain evidence="2 3">DT85</strain>
    </source>
</reference>
<name>A0ABD5ZLB8_9EURY</name>
<feature type="transmembrane region" description="Helical" evidence="1">
    <location>
        <begin position="287"/>
        <end position="311"/>
    </location>
</feature>
<keyword evidence="2" id="KW-0378">Hydrolase</keyword>
<comment type="caution">
    <text evidence="2">The sequence shown here is derived from an EMBL/GenBank/DDBJ whole genome shotgun (WGS) entry which is preliminary data.</text>
</comment>
<dbReference type="GeneID" id="79265706"/>